<evidence type="ECO:0000256" key="5">
    <source>
        <dbReference type="ARBA" id="ARBA00022781"/>
    </source>
</evidence>
<evidence type="ECO:0000256" key="7">
    <source>
        <dbReference type="ARBA" id="ARBA00023065"/>
    </source>
</evidence>
<dbReference type="GeneID" id="58910654"/>
<keyword evidence="6 11" id="KW-1133">Transmembrane helix</keyword>
<sequence>MKNVTDSFISLVYLPSAGGFGLNTNILETNIINLSVVLGVLIYFGKGVCASCIYNLLSLSNLLDNRKQKILSTIQNSEELCKGAADQLEQARARLREVEMRAHEIRVNGYSQIEQEKEDLINVASANLEQLENFKNETVHFEQQRAIEQVRQQISRQAVQKALGTLNIRLNSELHLRTIDHNIGLLIAMKNITD</sequence>
<evidence type="ECO:0000256" key="6">
    <source>
        <dbReference type="ARBA" id="ARBA00022989"/>
    </source>
</evidence>
<dbReference type="PANTHER" id="PTHR34264:SF3">
    <property type="entry name" value="ATP SYNTHASE SUBUNIT B, CHLOROPLASTIC"/>
    <property type="match status" value="1"/>
</dbReference>
<comment type="function">
    <text evidence="10 11">F(1)F(0) ATP synthase produces ATP from ADP in the presence of a proton or sodium gradient. F-type ATPases consist of two structural domains, F(1) containing the extramembraneous catalytic core and F(0) containing the membrane proton channel, linked together by a central stalk and a peripheral stalk. During catalysis, ATP synthesis in the catalytic domain of F(1) is coupled via a rotary mechanism of the central stalk subunits to proton translocation.</text>
</comment>
<dbReference type="GO" id="GO:0009535">
    <property type="term" value="C:chloroplast thylakoid membrane"/>
    <property type="evidence" value="ECO:0007669"/>
    <property type="project" value="UniProtKB-SubCell"/>
</dbReference>
<dbReference type="GO" id="GO:0045259">
    <property type="term" value="C:proton-transporting ATP synthase complex"/>
    <property type="evidence" value="ECO:0007669"/>
    <property type="project" value="UniProtKB-KW"/>
</dbReference>
<keyword evidence="5 11" id="KW-0375">Hydrogen ion transport</keyword>
<keyword evidence="3 11" id="KW-0138">CF(0)</keyword>
<accession>A0A7D7PYN2</accession>
<comment type="miscellaneous">
    <text evidence="11">In plastids the F-type ATPase is also known as CF(1)CF(0).</text>
</comment>
<geneLocation type="chloroplast" evidence="14"/>
<evidence type="ECO:0000256" key="9">
    <source>
        <dbReference type="ARBA" id="ARBA00023310"/>
    </source>
</evidence>
<dbReference type="AlphaFoldDB" id="A0A7D7PYN2"/>
<keyword evidence="2 11" id="KW-0813">Transport</keyword>
<dbReference type="InterPro" id="IPR002146">
    <property type="entry name" value="ATP_synth_b/b'su_bac/chlpt"/>
</dbReference>
<comment type="subcellular location">
    <subcellularLocation>
        <location evidence="1">Membrane</location>
        <topology evidence="1">Single-pass membrane protein</topology>
    </subcellularLocation>
    <subcellularLocation>
        <location evidence="11">Plastid</location>
        <location evidence="11">Chloroplast thylakoid membrane</location>
        <topology evidence="11">Single-pass membrane protein</topology>
    </subcellularLocation>
</comment>
<proteinExistence type="inferred from homology"/>
<gene>
    <name evidence="11 14" type="primary">atpF</name>
</gene>
<keyword evidence="9 11" id="KW-0066">ATP synthesis</keyword>
<dbReference type="PANTHER" id="PTHR34264">
    <property type="entry name" value="ATP SYNTHASE SUBUNIT B, CHLOROPLASTIC"/>
    <property type="match status" value="1"/>
</dbReference>
<evidence type="ECO:0000256" key="10">
    <source>
        <dbReference type="ARBA" id="ARBA00025198"/>
    </source>
</evidence>
<evidence type="ECO:0000256" key="13">
    <source>
        <dbReference type="SAM" id="Coils"/>
    </source>
</evidence>
<protein>
    <recommendedName>
        <fullName evidence="11">ATP synthase subunit b, chloroplastic</fullName>
    </recommendedName>
    <alternativeName>
        <fullName evidence="11">ATP synthase F(0) sector subunit b</fullName>
    </alternativeName>
    <alternativeName>
        <fullName evidence="11">ATPase subunit I</fullName>
    </alternativeName>
</protein>
<feature type="transmembrane region" description="Helical" evidence="11">
    <location>
        <begin position="31"/>
        <end position="57"/>
    </location>
</feature>
<dbReference type="EMBL" id="MN527333">
    <property type="protein sequence ID" value="QMS50533.1"/>
    <property type="molecule type" value="Genomic_DNA"/>
</dbReference>
<dbReference type="GO" id="GO:0046933">
    <property type="term" value="F:proton-transporting ATP synthase activity, rotational mechanism"/>
    <property type="evidence" value="ECO:0007669"/>
    <property type="project" value="UniProtKB-UniRule"/>
</dbReference>
<evidence type="ECO:0000256" key="3">
    <source>
        <dbReference type="ARBA" id="ARBA00022547"/>
    </source>
</evidence>
<evidence type="ECO:0000256" key="11">
    <source>
        <dbReference type="HAMAP-Rule" id="MF_01398"/>
    </source>
</evidence>
<dbReference type="RefSeq" id="YP_009922007.1">
    <property type="nucleotide sequence ID" value="NC_050372.1"/>
</dbReference>
<evidence type="ECO:0000313" key="14">
    <source>
        <dbReference type="EMBL" id="QMS50533.1"/>
    </source>
</evidence>
<comment type="similarity">
    <text evidence="11 12">Belongs to the ATPase B chain family.</text>
</comment>
<evidence type="ECO:0000256" key="12">
    <source>
        <dbReference type="RuleBase" id="RU003848"/>
    </source>
</evidence>
<organism evidence="14">
    <name type="scientific">Torreya jiulongshanensis</name>
    <dbReference type="NCBI Taxonomy" id="3029022"/>
    <lineage>
        <taxon>Eukaryota</taxon>
        <taxon>Viridiplantae</taxon>
        <taxon>Streptophyta</taxon>
        <taxon>Embryophyta</taxon>
        <taxon>Tracheophyta</taxon>
        <taxon>Spermatophyta</taxon>
        <taxon>Pinopsida</taxon>
        <taxon>Pinidae</taxon>
        <taxon>Conifers II</taxon>
        <taxon>Cupressales</taxon>
        <taxon>Taxaceae</taxon>
        <taxon>Torreya</taxon>
    </lineage>
</organism>
<evidence type="ECO:0000256" key="4">
    <source>
        <dbReference type="ARBA" id="ARBA00022692"/>
    </source>
</evidence>
<dbReference type="HAMAP" id="MF_01398">
    <property type="entry name" value="ATP_synth_b_bprime"/>
    <property type="match status" value="1"/>
</dbReference>
<evidence type="ECO:0000256" key="2">
    <source>
        <dbReference type="ARBA" id="ARBA00022448"/>
    </source>
</evidence>
<reference evidence="14" key="1">
    <citation type="journal article" date="2020" name="Mitochondrial DNA Part B Resour">
        <title>Characterization of the complete plastome sequence of Torreya grandis var. jiulongshanensis (Taxaceae), a rare and endangered plant species endemic to Zhejiang province, China.</title>
        <authorList>
            <person name="Jiang M."/>
            <person name="Wang J."/>
            <person name="Zhang H."/>
        </authorList>
    </citation>
    <scope>NUCLEOTIDE SEQUENCE</scope>
    <source>
        <tissue evidence="14">Leaf</tissue>
    </source>
</reference>
<keyword evidence="14" id="KW-0150">Chloroplast</keyword>
<keyword evidence="11" id="KW-0793">Thylakoid</keyword>
<dbReference type="Pfam" id="PF00430">
    <property type="entry name" value="ATP-synt_B"/>
    <property type="match status" value="1"/>
</dbReference>
<keyword evidence="7 11" id="KW-0406">Ion transport</keyword>
<keyword evidence="13" id="KW-0175">Coiled coil</keyword>
<comment type="function">
    <text evidence="11">Component of the F(0) channel, it forms part of the peripheral stalk, linking F(1) to F(0).</text>
</comment>
<evidence type="ECO:0000256" key="1">
    <source>
        <dbReference type="ARBA" id="ARBA00004167"/>
    </source>
</evidence>
<evidence type="ECO:0000256" key="8">
    <source>
        <dbReference type="ARBA" id="ARBA00023136"/>
    </source>
</evidence>
<comment type="subunit">
    <text evidence="11">F-type ATPases have 2 components, F(1) - the catalytic core - and F(0) - the membrane proton channel. F(1) has five subunits: alpha(3), beta(3), gamma(1), delta(1), epsilon(1). F(0) has four main subunits: a(1), b(1), b'(1) and c(10-14). The alpha and beta chains form an alternating ring which encloses part of the gamma chain. F(1) is attached to F(0) by a central stalk formed by the gamma and epsilon chains, while a peripheral stalk is formed by the delta, b and b' chains.</text>
</comment>
<dbReference type="CDD" id="cd06503">
    <property type="entry name" value="ATP-synt_Fo_b"/>
    <property type="match status" value="1"/>
</dbReference>
<keyword evidence="8 11" id="KW-0472">Membrane</keyword>
<keyword evidence="14" id="KW-0934">Plastid</keyword>
<feature type="coiled-coil region" evidence="13">
    <location>
        <begin position="74"/>
        <end position="108"/>
    </location>
</feature>
<name>A0A7D7PYN2_9CONI</name>
<keyword evidence="4 11" id="KW-0812">Transmembrane</keyword>